<feature type="region of interest" description="Disordered" evidence="1">
    <location>
        <begin position="51"/>
        <end position="122"/>
    </location>
</feature>
<feature type="compositionally biased region" description="Low complexity" evidence="1">
    <location>
        <begin position="107"/>
        <end position="118"/>
    </location>
</feature>
<reference evidence="3" key="1">
    <citation type="journal article" date="2017" name="Genome Biol.">
        <title>Comparative genomics reveals high biological diversity and specific adaptations in the industrially and medically important fungal genus Aspergillus.</title>
        <authorList>
            <person name="de Vries R.P."/>
            <person name="Riley R."/>
            <person name="Wiebenga A."/>
            <person name="Aguilar-Osorio G."/>
            <person name="Amillis S."/>
            <person name="Uchima C.A."/>
            <person name="Anderluh G."/>
            <person name="Asadollahi M."/>
            <person name="Askin M."/>
            <person name="Barry K."/>
            <person name="Battaglia E."/>
            <person name="Bayram O."/>
            <person name="Benocci T."/>
            <person name="Braus-Stromeyer S.A."/>
            <person name="Caldana C."/>
            <person name="Canovas D."/>
            <person name="Cerqueira G.C."/>
            <person name="Chen F."/>
            <person name="Chen W."/>
            <person name="Choi C."/>
            <person name="Clum A."/>
            <person name="Dos Santos R.A."/>
            <person name="Damasio A.R."/>
            <person name="Diallinas G."/>
            <person name="Emri T."/>
            <person name="Fekete E."/>
            <person name="Flipphi M."/>
            <person name="Freyberg S."/>
            <person name="Gallo A."/>
            <person name="Gournas C."/>
            <person name="Habgood R."/>
            <person name="Hainaut M."/>
            <person name="Harispe M.L."/>
            <person name="Henrissat B."/>
            <person name="Hilden K.S."/>
            <person name="Hope R."/>
            <person name="Hossain A."/>
            <person name="Karabika E."/>
            <person name="Karaffa L."/>
            <person name="Karanyi Z."/>
            <person name="Krasevec N."/>
            <person name="Kuo A."/>
            <person name="Kusch H."/>
            <person name="LaButti K."/>
            <person name="Lagendijk E.L."/>
            <person name="Lapidus A."/>
            <person name="Levasseur A."/>
            <person name="Lindquist E."/>
            <person name="Lipzen A."/>
            <person name="Logrieco A.F."/>
            <person name="MacCabe A."/>
            <person name="Maekelae M.R."/>
            <person name="Malavazi I."/>
            <person name="Melin P."/>
            <person name="Meyer V."/>
            <person name="Mielnichuk N."/>
            <person name="Miskei M."/>
            <person name="Molnar A.P."/>
            <person name="Mule G."/>
            <person name="Ngan C.Y."/>
            <person name="Orejas M."/>
            <person name="Orosz E."/>
            <person name="Ouedraogo J.P."/>
            <person name="Overkamp K.M."/>
            <person name="Park H.-S."/>
            <person name="Perrone G."/>
            <person name="Piumi F."/>
            <person name="Punt P.J."/>
            <person name="Ram A.F."/>
            <person name="Ramon A."/>
            <person name="Rauscher S."/>
            <person name="Record E."/>
            <person name="Riano-Pachon D.M."/>
            <person name="Robert V."/>
            <person name="Roehrig J."/>
            <person name="Ruller R."/>
            <person name="Salamov A."/>
            <person name="Salih N.S."/>
            <person name="Samson R.A."/>
            <person name="Sandor E."/>
            <person name="Sanguinetti M."/>
            <person name="Schuetze T."/>
            <person name="Sepcic K."/>
            <person name="Shelest E."/>
            <person name="Sherlock G."/>
            <person name="Sophianopoulou V."/>
            <person name="Squina F.M."/>
            <person name="Sun H."/>
            <person name="Susca A."/>
            <person name="Todd R.B."/>
            <person name="Tsang A."/>
            <person name="Unkles S.E."/>
            <person name="van de Wiele N."/>
            <person name="van Rossen-Uffink D."/>
            <person name="Oliveira J.V."/>
            <person name="Vesth T.C."/>
            <person name="Visser J."/>
            <person name="Yu J.-H."/>
            <person name="Zhou M."/>
            <person name="Andersen M.R."/>
            <person name="Archer D.B."/>
            <person name="Baker S.E."/>
            <person name="Benoit I."/>
            <person name="Brakhage A.A."/>
            <person name="Braus G.H."/>
            <person name="Fischer R."/>
            <person name="Frisvad J.C."/>
            <person name="Goldman G.H."/>
            <person name="Houbraken J."/>
            <person name="Oakley B."/>
            <person name="Pocsi I."/>
            <person name="Scazzocchio C."/>
            <person name="Seiboth B."/>
            <person name="vanKuyk P.A."/>
            <person name="Wortman J."/>
            <person name="Dyer P.S."/>
            <person name="Grigoriev I.V."/>
        </authorList>
    </citation>
    <scope>NUCLEOTIDE SEQUENCE [LARGE SCALE GENOMIC DNA]</scope>
    <source>
        <strain evidence="3">DTO 134E9</strain>
    </source>
</reference>
<sequence>MDVDLEMVRSAVDIYTDRNTACHAEVGAPDIVNDLPALDKTIARDIQRLPQILPDGLKPKLQSGSQNRPLDSESNPRTDRQQHRLRPSGQAKIGVSQEVGPRPQIGSSQSSTNPTSSSAKEEGLHAPCGILEDIAELESKIRLNEVIARLQNPDNPAEIPQIAKCGDGMRGNVLCGIETESKFRKVK</sequence>
<dbReference type="AlphaFoldDB" id="A0A1L9RAJ1"/>
<gene>
    <name evidence="2" type="ORF">ASPWEDRAFT_30896</name>
</gene>
<evidence type="ECO:0000256" key="1">
    <source>
        <dbReference type="SAM" id="MobiDB-lite"/>
    </source>
</evidence>
<name>A0A1L9RAJ1_ASPWE</name>
<evidence type="ECO:0000313" key="3">
    <source>
        <dbReference type="Proteomes" id="UP000184383"/>
    </source>
</evidence>
<dbReference type="GeneID" id="63749329"/>
<dbReference type="Proteomes" id="UP000184383">
    <property type="component" value="Unassembled WGS sequence"/>
</dbReference>
<proteinExistence type="predicted"/>
<dbReference type="RefSeq" id="XP_040685623.1">
    <property type="nucleotide sequence ID" value="XM_040833481.1"/>
</dbReference>
<dbReference type="VEuPathDB" id="FungiDB:ASPWEDRAFT_30896"/>
<accession>A0A1L9RAJ1</accession>
<feature type="compositionally biased region" description="Basic and acidic residues" evidence="1">
    <location>
        <begin position="70"/>
        <end position="82"/>
    </location>
</feature>
<dbReference type="OrthoDB" id="4471330at2759"/>
<evidence type="ECO:0000313" key="2">
    <source>
        <dbReference type="EMBL" id="OJJ31946.1"/>
    </source>
</evidence>
<keyword evidence="3" id="KW-1185">Reference proteome</keyword>
<organism evidence="2 3">
    <name type="scientific">Aspergillus wentii DTO 134E9</name>
    <dbReference type="NCBI Taxonomy" id="1073089"/>
    <lineage>
        <taxon>Eukaryota</taxon>
        <taxon>Fungi</taxon>
        <taxon>Dikarya</taxon>
        <taxon>Ascomycota</taxon>
        <taxon>Pezizomycotina</taxon>
        <taxon>Eurotiomycetes</taxon>
        <taxon>Eurotiomycetidae</taxon>
        <taxon>Eurotiales</taxon>
        <taxon>Aspergillaceae</taxon>
        <taxon>Aspergillus</taxon>
        <taxon>Aspergillus subgen. Cremei</taxon>
    </lineage>
</organism>
<protein>
    <submittedName>
        <fullName evidence="2">Uncharacterized protein</fullName>
    </submittedName>
</protein>
<dbReference type="EMBL" id="KV878215">
    <property type="protein sequence ID" value="OJJ31946.1"/>
    <property type="molecule type" value="Genomic_DNA"/>
</dbReference>